<dbReference type="SUPFAM" id="SSF50022">
    <property type="entry name" value="ISP domain"/>
    <property type="match status" value="1"/>
</dbReference>
<gene>
    <name evidence="1" type="ORF">Fot_07537</name>
</gene>
<comment type="caution">
    <text evidence="1">The sequence shown here is derived from an EMBL/GenBank/DDBJ whole genome shotgun (WGS) entry which is preliminary data.</text>
</comment>
<evidence type="ECO:0000313" key="2">
    <source>
        <dbReference type="Proteomes" id="UP001604277"/>
    </source>
</evidence>
<keyword evidence="1" id="KW-0560">Oxidoreductase</keyword>
<dbReference type="InterPro" id="IPR001663">
    <property type="entry name" value="Rng_hydr_dOase-A"/>
</dbReference>
<dbReference type="PANTHER" id="PTHR43756">
    <property type="entry name" value="CHOLINE MONOOXYGENASE, CHLOROPLASTIC"/>
    <property type="match status" value="1"/>
</dbReference>
<reference evidence="2" key="1">
    <citation type="submission" date="2024-07" db="EMBL/GenBank/DDBJ databases">
        <title>Two chromosome-level genome assemblies of Korean endemic species Abeliophyllum distichum and Forsythia ovata (Oleaceae).</title>
        <authorList>
            <person name="Jang H."/>
        </authorList>
    </citation>
    <scope>NUCLEOTIDE SEQUENCE [LARGE SCALE GENOMIC DNA]</scope>
</reference>
<dbReference type="Proteomes" id="UP001604277">
    <property type="component" value="Unassembled WGS sequence"/>
</dbReference>
<dbReference type="Gene3D" id="3.90.380.10">
    <property type="entry name" value="Naphthalene 1,2-dioxygenase Alpha Subunit, Chain A, domain 1"/>
    <property type="match status" value="1"/>
</dbReference>
<protein>
    <submittedName>
        <fullName evidence="1">Choline monooxygenase</fullName>
    </submittedName>
</protein>
<dbReference type="GO" id="GO:0004497">
    <property type="term" value="F:monooxygenase activity"/>
    <property type="evidence" value="ECO:0007669"/>
    <property type="project" value="UniProtKB-KW"/>
</dbReference>
<organism evidence="1 2">
    <name type="scientific">Forsythia ovata</name>
    <dbReference type="NCBI Taxonomy" id="205694"/>
    <lineage>
        <taxon>Eukaryota</taxon>
        <taxon>Viridiplantae</taxon>
        <taxon>Streptophyta</taxon>
        <taxon>Embryophyta</taxon>
        <taxon>Tracheophyta</taxon>
        <taxon>Spermatophyta</taxon>
        <taxon>Magnoliopsida</taxon>
        <taxon>eudicotyledons</taxon>
        <taxon>Gunneridae</taxon>
        <taxon>Pentapetalae</taxon>
        <taxon>asterids</taxon>
        <taxon>lamiids</taxon>
        <taxon>Lamiales</taxon>
        <taxon>Oleaceae</taxon>
        <taxon>Forsythieae</taxon>
        <taxon>Forsythia</taxon>
    </lineage>
</organism>
<proteinExistence type="predicted"/>
<dbReference type="EMBL" id="JBFOLJ010000002">
    <property type="protein sequence ID" value="KAL2553918.1"/>
    <property type="molecule type" value="Genomic_DNA"/>
</dbReference>
<keyword evidence="2" id="KW-1185">Reference proteome</keyword>
<name>A0ABD1WW48_9LAMI</name>
<dbReference type="PANTHER" id="PTHR43756:SF5">
    <property type="entry name" value="CHOLINE MONOOXYGENASE, CHLOROPLASTIC"/>
    <property type="match status" value="1"/>
</dbReference>
<evidence type="ECO:0000313" key="1">
    <source>
        <dbReference type="EMBL" id="KAL2553918.1"/>
    </source>
</evidence>
<keyword evidence="1" id="KW-0503">Monooxygenase</keyword>
<sequence length="101" mass="11615">MGEKFYGKARKLVQEFNPKIPIEEAWTPPSSWYTDPDFYSLELDRVFYRGWHPVGVLTKEDLDTSVVGNEWLGTSAELLSANGVDTSLDYVCKREYTIECN</sequence>
<accession>A0ABD1WW48</accession>
<dbReference type="AlphaFoldDB" id="A0ABD1WW48"/>
<dbReference type="InterPro" id="IPR036922">
    <property type="entry name" value="Rieske_2Fe-2S_sf"/>
</dbReference>